<evidence type="ECO:0000313" key="2">
    <source>
        <dbReference type="EMBL" id="KAK4243348.1"/>
    </source>
</evidence>
<evidence type="ECO:0000256" key="1">
    <source>
        <dbReference type="SAM" id="SignalP"/>
    </source>
</evidence>
<dbReference type="Proteomes" id="UP001303647">
    <property type="component" value="Unassembled WGS sequence"/>
</dbReference>
<comment type="caution">
    <text evidence="2">The sequence shown here is derived from an EMBL/GenBank/DDBJ whole genome shotgun (WGS) entry which is preliminary data.</text>
</comment>
<protein>
    <recommendedName>
        <fullName evidence="4">Secreted protein</fullName>
    </recommendedName>
</protein>
<keyword evidence="3" id="KW-1185">Reference proteome</keyword>
<organism evidence="2 3">
    <name type="scientific">Corynascus novoguineensis</name>
    <dbReference type="NCBI Taxonomy" id="1126955"/>
    <lineage>
        <taxon>Eukaryota</taxon>
        <taxon>Fungi</taxon>
        <taxon>Dikarya</taxon>
        <taxon>Ascomycota</taxon>
        <taxon>Pezizomycotina</taxon>
        <taxon>Sordariomycetes</taxon>
        <taxon>Sordariomycetidae</taxon>
        <taxon>Sordariales</taxon>
        <taxon>Chaetomiaceae</taxon>
        <taxon>Corynascus</taxon>
    </lineage>
</organism>
<dbReference type="PANTHER" id="PTHR40640:SF1">
    <property type="entry name" value="ANCHORED GLYCOPROTEIN, PUTATIVE (AFU_ORTHOLOGUE AFUA_8G04860)-RELATED"/>
    <property type="match status" value="1"/>
</dbReference>
<evidence type="ECO:0008006" key="4">
    <source>
        <dbReference type="Google" id="ProtNLM"/>
    </source>
</evidence>
<dbReference type="EMBL" id="MU857829">
    <property type="protein sequence ID" value="KAK4243348.1"/>
    <property type="molecule type" value="Genomic_DNA"/>
</dbReference>
<proteinExistence type="predicted"/>
<gene>
    <name evidence="2" type="ORF">C7999DRAFT_18290</name>
</gene>
<accession>A0AAN7HIM5</accession>
<reference evidence="2" key="2">
    <citation type="submission" date="2023-05" db="EMBL/GenBank/DDBJ databases">
        <authorList>
            <consortium name="Lawrence Berkeley National Laboratory"/>
            <person name="Steindorff A."/>
            <person name="Hensen N."/>
            <person name="Bonometti L."/>
            <person name="Westerberg I."/>
            <person name="Brannstrom I.O."/>
            <person name="Guillou S."/>
            <person name="Cros-Aarteil S."/>
            <person name="Calhoun S."/>
            <person name="Haridas S."/>
            <person name="Kuo A."/>
            <person name="Mondo S."/>
            <person name="Pangilinan J."/>
            <person name="Riley R."/>
            <person name="Labutti K."/>
            <person name="Andreopoulos B."/>
            <person name="Lipzen A."/>
            <person name="Chen C."/>
            <person name="Yanf M."/>
            <person name="Daum C."/>
            <person name="Ng V."/>
            <person name="Clum A."/>
            <person name="Ohm R."/>
            <person name="Martin F."/>
            <person name="Silar P."/>
            <person name="Natvig D."/>
            <person name="Lalanne C."/>
            <person name="Gautier V."/>
            <person name="Ament-Velasquez S.L."/>
            <person name="Kruys A."/>
            <person name="Hutchinson M.I."/>
            <person name="Powell A.J."/>
            <person name="Barry K."/>
            <person name="Miller A.N."/>
            <person name="Grigoriev I.V."/>
            <person name="Debuchy R."/>
            <person name="Gladieux P."/>
            <person name="Thoren M.H."/>
            <person name="Johannesson H."/>
        </authorList>
    </citation>
    <scope>NUCLEOTIDE SEQUENCE</scope>
    <source>
        <strain evidence="2">CBS 359.72</strain>
    </source>
</reference>
<evidence type="ECO:0000313" key="3">
    <source>
        <dbReference type="Proteomes" id="UP001303647"/>
    </source>
</evidence>
<feature type="signal peptide" evidence="1">
    <location>
        <begin position="1"/>
        <end position="31"/>
    </location>
</feature>
<keyword evidence="1" id="KW-0732">Signal</keyword>
<feature type="chain" id="PRO_5042826891" description="Secreted protein" evidence="1">
    <location>
        <begin position="32"/>
        <end position="179"/>
    </location>
</feature>
<reference evidence="2" key="1">
    <citation type="journal article" date="2023" name="Mol. Phylogenet. Evol.">
        <title>Genome-scale phylogeny and comparative genomics of the fungal order Sordariales.</title>
        <authorList>
            <person name="Hensen N."/>
            <person name="Bonometti L."/>
            <person name="Westerberg I."/>
            <person name="Brannstrom I.O."/>
            <person name="Guillou S."/>
            <person name="Cros-Aarteil S."/>
            <person name="Calhoun S."/>
            <person name="Haridas S."/>
            <person name="Kuo A."/>
            <person name="Mondo S."/>
            <person name="Pangilinan J."/>
            <person name="Riley R."/>
            <person name="LaButti K."/>
            <person name="Andreopoulos B."/>
            <person name="Lipzen A."/>
            <person name="Chen C."/>
            <person name="Yan M."/>
            <person name="Daum C."/>
            <person name="Ng V."/>
            <person name="Clum A."/>
            <person name="Steindorff A."/>
            <person name="Ohm R.A."/>
            <person name="Martin F."/>
            <person name="Silar P."/>
            <person name="Natvig D.O."/>
            <person name="Lalanne C."/>
            <person name="Gautier V."/>
            <person name="Ament-Velasquez S.L."/>
            <person name="Kruys A."/>
            <person name="Hutchinson M.I."/>
            <person name="Powell A.J."/>
            <person name="Barry K."/>
            <person name="Miller A.N."/>
            <person name="Grigoriev I.V."/>
            <person name="Debuchy R."/>
            <person name="Gladieux P."/>
            <person name="Hiltunen Thoren M."/>
            <person name="Johannesson H."/>
        </authorList>
    </citation>
    <scope>NUCLEOTIDE SEQUENCE</scope>
    <source>
        <strain evidence="2">CBS 359.72</strain>
    </source>
</reference>
<sequence length="179" mass="18614">MKYVSSLLLATSLAVTQTTTLVNIMMPLVNTQPIGASVISAGPTAIDYFVTCPSSIDQEKCGLADGITVLYGPSTMTYGISYSKYNTMSANCKLNPTKNVADCIGQHILDGKTTVVHGIDENYSELIKTVPITAGVEKLSATGSLIVPTTCMSISGVPQITQNVLLKGAAALVGGVIPI</sequence>
<name>A0AAN7HIM5_9PEZI</name>
<dbReference type="AlphaFoldDB" id="A0AAN7HIM5"/>
<dbReference type="PANTHER" id="PTHR40640">
    <property type="entry name" value="ANCHORED GLYCOPROTEIN, PUTATIVE (AFU_ORTHOLOGUE AFUA_8G04860)-RELATED"/>
    <property type="match status" value="1"/>
</dbReference>